<dbReference type="EMBL" id="GL446411">
    <property type="protein sequence ID" value="EFN87819.1"/>
    <property type="molecule type" value="Genomic_DNA"/>
</dbReference>
<feature type="non-terminal residue" evidence="1">
    <location>
        <position position="1"/>
    </location>
</feature>
<organism evidence="2">
    <name type="scientific">Harpegnathos saltator</name>
    <name type="common">Jerdon's jumping ant</name>
    <dbReference type="NCBI Taxonomy" id="610380"/>
    <lineage>
        <taxon>Eukaryota</taxon>
        <taxon>Metazoa</taxon>
        <taxon>Ecdysozoa</taxon>
        <taxon>Arthropoda</taxon>
        <taxon>Hexapoda</taxon>
        <taxon>Insecta</taxon>
        <taxon>Pterygota</taxon>
        <taxon>Neoptera</taxon>
        <taxon>Endopterygota</taxon>
        <taxon>Hymenoptera</taxon>
        <taxon>Apocrita</taxon>
        <taxon>Aculeata</taxon>
        <taxon>Formicoidea</taxon>
        <taxon>Formicidae</taxon>
        <taxon>Ponerinae</taxon>
        <taxon>Ponerini</taxon>
        <taxon>Harpegnathos</taxon>
    </lineage>
</organism>
<dbReference type="PANTHER" id="PTHR46060">
    <property type="entry name" value="MARINER MOS1 TRANSPOSASE-LIKE PROTEIN"/>
    <property type="match status" value="1"/>
</dbReference>
<name>E2B911_HARSA</name>
<dbReference type="PANTHER" id="PTHR46060:SF1">
    <property type="entry name" value="MARINER MOS1 TRANSPOSASE-LIKE PROTEIN"/>
    <property type="match status" value="1"/>
</dbReference>
<reference evidence="1 2" key="1">
    <citation type="journal article" date="2010" name="Science">
        <title>Genomic comparison of the ants Camponotus floridanus and Harpegnathos saltator.</title>
        <authorList>
            <person name="Bonasio R."/>
            <person name="Zhang G."/>
            <person name="Ye C."/>
            <person name="Mutti N.S."/>
            <person name="Fang X."/>
            <person name="Qin N."/>
            <person name="Donahue G."/>
            <person name="Yang P."/>
            <person name="Li Q."/>
            <person name="Li C."/>
            <person name="Zhang P."/>
            <person name="Huang Z."/>
            <person name="Berger S.L."/>
            <person name="Reinberg D."/>
            <person name="Wang J."/>
            <person name="Liebig J."/>
        </authorList>
    </citation>
    <scope>NUCLEOTIDE SEQUENCE [LARGE SCALE GENOMIC DNA]</scope>
    <source>
        <strain evidence="1 2">R22 G/1</strain>
    </source>
</reference>
<dbReference type="GO" id="GO:0003676">
    <property type="term" value="F:nucleic acid binding"/>
    <property type="evidence" value="ECO:0007669"/>
    <property type="project" value="InterPro"/>
</dbReference>
<evidence type="ECO:0000313" key="2">
    <source>
        <dbReference type="Proteomes" id="UP000008237"/>
    </source>
</evidence>
<protein>
    <recommendedName>
        <fullName evidence="3">Histone-lysine N-methyltransferase SETMAR</fullName>
    </recommendedName>
</protein>
<proteinExistence type="predicted"/>
<feature type="non-terminal residue" evidence="1">
    <location>
        <position position="90"/>
    </location>
</feature>
<dbReference type="AlphaFoldDB" id="E2B911"/>
<evidence type="ECO:0008006" key="3">
    <source>
        <dbReference type="Google" id="ProtNLM"/>
    </source>
</evidence>
<evidence type="ECO:0000313" key="1">
    <source>
        <dbReference type="EMBL" id="EFN87819.1"/>
    </source>
</evidence>
<dbReference type="InterPro" id="IPR052709">
    <property type="entry name" value="Transposase-MT_Hybrid"/>
</dbReference>
<accession>E2B911</accession>
<sequence>PSHTVLVLREHFAKNSTHIVPQPPPDLAPCDFWLFNKHKRPLREHRFDSIEEIKAESKKVLRAILEKDFSDYFEDWKKRWHKCIVLNGEY</sequence>
<dbReference type="OMA" id="QRRWDHC"/>
<dbReference type="InParanoid" id="E2B911"/>
<keyword evidence="2" id="KW-1185">Reference proteome</keyword>
<gene>
    <name evidence="1" type="ORF">EAI_03653</name>
</gene>
<dbReference type="Gene3D" id="3.30.420.10">
    <property type="entry name" value="Ribonuclease H-like superfamily/Ribonuclease H"/>
    <property type="match status" value="1"/>
</dbReference>
<dbReference type="Proteomes" id="UP000008237">
    <property type="component" value="Unassembled WGS sequence"/>
</dbReference>
<dbReference type="InterPro" id="IPR036397">
    <property type="entry name" value="RNaseH_sf"/>
</dbReference>